<dbReference type="GO" id="GO:0006506">
    <property type="term" value="P:GPI anchor biosynthetic process"/>
    <property type="evidence" value="ECO:0007669"/>
    <property type="project" value="TreeGrafter"/>
</dbReference>
<dbReference type="GO" id="GO:0004527">
    <property type="term" value="F:exonuclease activity"/>
    <property type="evidence" value="ECO:0007669"/>
    <property type="project" value="UniProtKB-KW"/>
</dbReference>
<dbReference type="SUPFAM" id="SSF56219">
    <property type="entry name" value="DNase I-like"/>
    <property type="match status" value="1"/>
</dbReference>
<feature type="signal peptide" evidence="1">
    <location>
        <begin position="1"/>
        <end position="23"/>
    </location>
</feature>
<reference evidence="3 4" key="1">
    <citation type="submission" date="2019-02" db="EMBL/GenBank/DDBJ databases">
        <title>Deep-cultivation of Planctomycetes and their phenomic and genomic characterization uncovers novel biology.</title>
        <authorList>
            <person name="Wiegand S."/>
            <person name="Jogler M."/>
            <person name="Boedeker C."/>
            <person name="Pinto D."/>
            <person name="Vollmers J."/>
            <person name="Rivas-Marin E."/>
            <person name="Kohn T."/>
            <person name="Peeters S.H."/>
            <person name="Heuer A."/>
            <person name="Rast P."/>
            <person name="Oberbeckmann S."/>
            <person name="Bunk B."/>
            <person name="Jeske O."/>
            <person name="Meyerdierks A."/>
            <person name="Storesund J.E."/>
            <person name="Kallscheuer N."/>
            <person name="Luecker S."/>
            <person name="Lage O.M."/>
            <person name="Pohl T."/>
            <person name="Merkel B.J."/>
            <person name="Hornburger P."/>
            <person name="Mueller R.-W."/>
            <person name="Bruemmer F."/>
            <person name="Labrenz M."/>
            <person name="Spormann A.M."/>
            <person name="Op Den Camp H."/>
            <person name="Overmann J."/>
            <person name="Amann R."/>
            <person name="Jetten M.S.M."/>
            <person name="Mascher T."/>
            <person name="Medema M.H."/>
            <person name="Devos D.P."/>
            <person name="Kaster A.-K."/>
            <person name="Ovreas L."/>
            <person name="Rohde M."/>
            <person name="Galperin M.Y."/>
            <person name="Jogler C."/>
        </authorList>
    </citation>
    <scope>NUCLEOTIDE SEQUENCE [LARGE SCALE GENOMIC DNA]</scope>
    <source>
        <strain evidence="3 4">Pla52o</strain>
    </source>
</reference>
<keyword evidence="1" id="KW-0732">Signal</keyword>
<dbReference type="Pfam" id="PF03372">
    <property type="entry name" value="Exo_endo_phos"/>
    <property type="match status" value="1"/>
</dbReference>
<dbReference type="Gene3D" id="3.60.10.10">
    <property type="entry name" value="Endonuclease/exonuclease/phosphatase"/>
    <property type="match status" value="1"/>
</dbReference>
<keyword evidence="4" id="KW-1185">Reference proteome</keyword>
<dbReference type="GO" id="GO:0016020">
    <property type="term" value="C:membrane"/>
    <property type="evidence" value="ECO:0007669"/>
    <property type="project" value="GOC"/>
</dbReference>
<sequence length="269" mass="29795" precursor="true">MAIKAYRVGFLFILLVSPAANQAAAEQPVRLSVLSYNIHHGEGIDGKLDLQRIAGVIKSVDPDLVALQEVDKKVKRSDSVDQPAELARIVEMQVVFAANIELQGGHYGNAVLSRYPIVHHHNHLLPRVDNGEQRGLIEAEIQVPRLNAPLLLLATHLDHRPNDRERIASTAVINQRVSNQVQRLALLAGDMNAVPESKVLAEIGTKWMSANSVPQPTVPVGKPVKQIDYILAHPRDRWKVVEFKVLDEAVASDHRAVFSVLELLPQQTR</sequence>
<comment type="caution">
    <text evidence="3">The sequence shown here is derived from an EMBL/GenBank/DDBJ whole genome shotgun (WGS) entry which is preliminary data.</text>
</comment>
<dbReference type="InterPro" id="IPR051916">
    <property type="entry name" value="GPI-anchor_lipid_remodeler"/>
</dbReference>
<accession>A0A5C6CC98</accession>
<dbReference type="InterPro" id="IPR036691">
    <property type="entry name" value="Endo/exonu/phosph_ase_sf"/>
</dbReference>
<evidence type="ECO:0000259" key="2">
    <source>
        <dbReference type="Pfam" id="PF03372"/>
    </source>
</evidence>
<evidence type="ECO:0000256" key="1">
    <source>
        <dbReference type="SAM" id="SignalP"/>
    </source>
</evidence>
<feature type="chain" id="PRO_5022775847" evidence="1">
    <location>
        <begin position="24"/>
        <end position="269"/>
    </location>
</feature>
<dbReference type="InterPro" id="IPR005135">
    <property type="entry name" value="Endo/exonuclease/phosphatase"/>
</dbReference>
<keyword evidence="3" id="KW-0540">Nuclease</keyword>
<dbReference type="Proteomes" id="UP000316304">
    <property type="component" value="Unassembled WGS sequence"/>
</dbReference>
<name>A0A5C6CC98_9BACT</name>
<keyword evidence="3" id="KW-0255">Endonuclease</keyword>
<proteinExistence type="predicted"/>
<organism evidence="3 4">
    <name type="scientific">Novipirellula galeiformis</name>
    <dbReference type="NCBI Taxonomy" id="2528004"/>
    <lineage>
        <taxon>Bacteria</taxon>
        <taxon>Pseudomonadati</taxon>
        <taxon>Planctomycetota</taxon>
        <taxon>Planctomycetia</taxon>
        <taxon>Pirellulales</taxon>
        <taxon>Pirellulaceae</taxon>
        <taxon>Novipirellula</taxon>
    </lineage>
</organism>
<gene>
    <name evidence="3" type="ORF">Pla52o_40680</name>
</gene>
<evidence type="ECO:0000313" key="3">
    <source>
        <dbReference type="EMBL" id="TWU21036.1"/>
    </source>
</evidence>
<keyword evidence="3" id="KW-0269">Exonuclease</keyword>
<dbReference type="AlphaFoldDB" id="A0A5C6CC98"/>
<feature type="domain" description="Endonuclease/exonuclease/phosphatase" evidence="2">
    <location>
        <begin position="34"/>
        <end position="254"/>
    </location>
</feature>
<keyword evidence="3" id="KW-0378">Hydrolase</keyword>
<evidence type="ECO:0000313" key="4">
    <source>
        <dbReference type="Proteomes" id="UP000316304"/>
    </source>
</evidence>
<dbReference type="EMBL" id="SJPT01000007">
    <property type="protein sequence ID" value="TWU21036.1"/>
    <property type="molecule type" value="Genomic_DNA"/>
</dbReference>
<dbReference type="PANTHER" id="PTHR14859:SF15">
    <property type="entry name" value="ENDONUCLEASE_EXONUCLEASE_PHOSPHATASE DOMAIN-CONTAINING PROTEIN"/>
    <property type="match status" value="1"/>
</dbReference>
<dbReference type="GO" id="GO:0004519">
    <property type="term" value="F:endonuclease activity"/>
    <property type="evidence" value="ECO:0007669"/>
    <property type="project" value="UniProtKB-KW"/>
</dbReference>
<dbReference type="PANTHER" id="PTHR14859">
    <property type="entry name" value="CALCOFLUOR WHITE HYPERSENSITIVE PROTEIN PRECURSOR"/>
    <property type="match status" value="1"/>
</dbReference>
<protein>
    <submittedName>
        <fullName evidence="3">Endonuclease/Exonuclease/phosphatase family protein</fullName>
    </submittedName>
</protein>